<dbReference type="InterPro" id="IPR001387">
    <property type="entry name" value="Cro/C1-type_HTH"/>
</dbReference>
<dbReference type="GO" id="GO:0003677">
    <property type="term" value="F:DNA binding"/>
    <property type="evidence" value="ECO:0007669"/>
    <property type="project" value="InterPro"/>
</dbReference>
<dbReference type="Proteomes" id="UP000198402">
    <property type="component" value="Unassembled WGS sequence"/>
</dbReference>
<reference evidence="2 3" key="1">
    <citation type="submission" date="2015-11" db="EMBL/GenBank/DDBJ databases">
        <title>Draft genome sequences of new species of the genus Lactobacillus isolated from orchardgrass silage.</title>
        <authorList>
            <person name="Tohno M."/>
            <person name="Tanizawa Y."/>
            <person name="Arita M."/>
        </authorList>
    </citation>
    <scope>NUCLEOTIDE SEQUENCE [LARGE SCALE GENOMIC DNA]</scope>
    <source>
        <strain evidence="2 3">IWT126</strain>
    </source>
</reference>
<dbReference type="RefSeq" id="WP_089136511.1">
    <property type="nucleotide sequence ID" value="NZ_BCMG01000004.1"/>
</dbReference>
<dbReference type="STRING" id="1302250.GCA_001313225_00649"/>
<keyword evidence="3" id="KW-1185">Reference proteome</keyword>
<dbReference type="OrthoDB" id="2899891at2"/>
<dbReference type="InterPro" id="IPR010982">
    <property type="entry name" value="Lambda_DNA-bd_dom_sf"/>
</dbReference>
<gene>
    <name evidence="2" type="ORF">IWT126_01029</name>
</gene>
<organism evidence="2 3">
    <name type="scientific">Secundilactobacillus silagei JCM 19001</name>
    <dbReference type="NCBI Taxonomy" id="1302250"/>
    <lineage>
        <taxon>Bacteria</taxon>
        <taxon>Bacillati</taxon>
        <taxon>Bacillota</taxon>
        <taxon>Bacilli</taxon>
        <taxon>Lactobacillales</taxon>
        <taxon>Lactobacillaceae</taxon>
        <taxon>Secundilactobacillus</taxon>
    </lineage>
</organism>
<proteinExistence type="predicted"/>
<evidence type="ECO:0000313" key="2">
    <source>
        <dbReference type="EMBL" id="GAX01006.1"/>
    </source>
</evidence>
<feature type="domain" description="HTH cro/C1-type" evidence="1">
    <location>
        <begin position="5"/>
        <end position="60"/>
    </location>
</feature>
<dbReference type="AlphaFoldDB" id="A0A1Z5IH39"/>
<dbReference type="SUPFAM" id="SSF47413">
    <property type="entry name" value="lambda repressor-like DNA-binding domains"/>
    <property type="match status" value="1"/>
</dbReference>
<comment type="caution">
    <text evidence="2">The sequence shown here is derived from an EMBL/GenBank/DDBJ whole genome shotgun (WGS) entry which is preliminary data.</text>
</comment>
<protein>
    <submittedName>
        <fullName evidence="2">Transcriptional regulator</fullName>
    </submittedName>
</protein>
<dbReference type="CDD" id="cd00093">
    <property type="entry name" value="HTH_XRE"/>
    <property type="match status" value="1"/>
</dbReference>
<name>A0A1Z5IH39_9LACO</name>
<dbReference type="EMBL" id="BCMG01000004">
    <property type="protein sequence ID" value="GAX01006.1"/>
    <property type="molecule type" value="Genomic_DNA"/>
</dbReference>
<dbReference type="Pfam" id="PF13443">
    <property type="entry name" value="HTH_26"/>
    <property type="match status" value="1"/>
</dbReference>
<accession>A0A1Z5IH39</accession>
<sequence>MQIELKQVLDARHWNIETVHKYTGISRATLTNIYYGRSKGIQLDTLTKLCSFLEVTPNDLIISDPVTQ</sequence>
<dbReference type="PROSITE" id="PS50943">
    <property type="entry name" value="HTH_CROC1"/>
    <property type="match status" value="1"/>
</dbReference>
<dbReference type="Gene3D" id="1.10.260.40">
    <property type="entry name" value="lambda repressor-like DNA-binding domains"/>
    <property type="match status" value="1"/>
</dbReference>
<dbReference type="SMART" id="SM00530">
    <property type="entry name" value="HTH_XRE"/>
    <property type="match status" value="1"/>
</dbReference>
<evidence type="ECO:0000259" key="1">
    <source>
        <dbReference type="PROSITE" id="PS50943"/>
    </source>
</evidence>
<evidence type="ECO:0000313" key="3">
    <source>
        <dbReference type="Proteomes" id="UP000198402"/>
    </source>
</evidence>